<dbReference type="GO" id="GO:0004519">
    <property type="term" value="F:endonuclease activity"/>
    <property type="evidence" value="ECO:0007669"/>
    <property type="project" value="UniProtKB-KW"/>
</dbReference>
<dbReference type="SUPFAM" id="SSF50199">
    <property type="entry name" value="Staphylococcal nuclease"/>
    <property type="match status" value="1"/>
</dbReference>
<dbReference type="InterPro" id="IPR035437">
    <property type="entry name" value="SNase_OB-fold_sf"/>
</dbReference>
<dbReference type="SMART" id="SM00318">
    <property type="entry name" value="SNc"/>
    <property type="match status" value="1"/>
</dbReference>
<evidence type="ECO:0000256" key="3">
    <source>
        <dbReference type="ARBA" id="ARBA00022801"/>
    </source>
</evidence>
<keyword evidence="7" id="KW-1185">Reference proteome</keyword>
<reference evidence="6 7" key="1">
    <citation type="submission" date="2018-07" db="EMBL/GenBank/DDBJ databases">
        <title>Motiliproteus coralliicola sp. nov., a bacterium isolated from Coral.</title>
        <authorList>
            <person name="Wang G."/>
        </authorList>
    </citation>
    <scope>NUCLEOTIDE SEQUENCE [LARGE SCALE GENOMIC DNA]</scope>
    <source>
        <strain evidence="6 7">C34</strain>
    </source>
</reference>
<keyword evidence="3" id="KW-0378">Hydrolase</keyword>
<evidence type="ECO:0000256" key="1">
    <source>
        <dbReference type="ARBA" id="ARBA00022722"/>
    </source>
</evidence>
<evidence type="ECO:0000313" key="6">
    <source>
        <dbReference type="EMBL" id="RDE18873.1"/>
    </source>
</evidence>
<dbReference type="EMBL" id="QQOH01000004">
    <property type="protein sequence ID" value="RDE18873.1"/>
    <property type="molecule type" value="Genomic_DNA"/>
</dbReference>
<protein>
    <submittedName>
        <fullName evidence="6">Thermonuclease family protein</fullName>
    </submittedName>
</protein>
<keyword evidence="4" id="KW-0732">Signal</keyword>
<comment type="caution">
    <text evidence="6">The sequence shown here is derived from an EMBL/GenBank/DDBJ whole genome shotgun (WGS) entry which is preliminary data.</text>
</comment>
<dbReference type="Gene3D" id="2.40.50.90">
    <property type="match status" value="1"/>
</dbReference>
<feature type="chain" id="PRO_5016562825" evidence="4">
    <location>
        <begin position="28"/>
        <end position="277"/>
    </location>
</feature>
<dbReference type="Proteomes" id="UP000253769">
    <property type="component" value="Unassembled WGS sequence"/>
</dbReference>
<dbReference type="PANTHER" id="PTHR12302:SF3">
    <property type="entry name" value="SERINE_THREONINE-PROTEIN KINASE 31"/>
    <property type="match status" value="1"/>
</dbReference>
<name>A0A369WC32_9GAMM</name>
<dbReference type="PANTHER" id="PTHR12302">
    <property type="entry name" value="EBNA2 BINDING PROTEIN P100"/>
    <property type="match status" value="1"/>
</dbReference>
<gene>
    <name evidence="6" type="ORF">DV711_14750</name>
</gene>
<evidence type="ECO:0000256" key="4">
    <source>
        <dbReference type="SAM" id="SignalP"/>
    </source>
</evidence>
<dbReference type="GO" id="GO:0016787">
    <property type="term" value="F:hydrolase activity"/>
    <property type="evidence" value="ECO:0007669"/>
    <property type="project" value="UniProtKB-KW"/>
</dbReference>
<evidence type="ECO:0000259" key="5">
    <source>
        <dbReference type="PROSITE" id="PS50830"/>
    </source>
</evidence>
<dbReference type="InterPro" id="IPR016071">
    <property type="entry name" value="Staphylococal_nuclease_OB-fold"/>
</dbReference>
<feature type="signal peptide" evidence="4">
    <location>
        <begin position="1"/>
        <end position="27"/>
    </location>
</feature>
<keyword evidence="2" id="KW-0255">Endonuclease</keyword>
<keyword evidence="1" id="KW-0540">Nuclease</keyword>
<evidence type="ECO:0000256" key="2">
    <source>
        <dbReference type="ARBA" id="ARBA00022759"/>
    </source>
</evidence>
<accession>A0A369WC32</accession>
<proteinExistence type="predicted"/>
<dbReference type="Pfam" id="PF00565">
    <property type="entry name" value="SNase"/>
    <property type="match status" value="1"/>
</dbReference>
<dbReference type="AlphaFoldDB" id="A0A369WC32"/>
<sequence length="277" mass="31274">MRIPRKALLISAFLFVYLLPQTSPSQANQPPTHSCPPPQSPKAVTITTVIDGDTVILGDGKHLRLIGINTPELDHQQGRHQPLAQAARQQLQQLLEAPGLQLQLGSQSKDRHGRLLGHLYLADGRNVEAELLRQGLGFALSIAPNLDLRHCHRQAEQQARSERRGVWRLETYRPKLVTELNHTDGGFGLFRGRISRIGKLRRGHFIELDDKIFVAAQGQASGWIQDNFVQLQKNSWIEIRGWLSVRRLSKQQKTRGFLPFSLKLNHSDGLILCKNRC</sequence>
<feature type="domain" description="TNase-like" evidence="5">
    <location>
        <begin position="40"/>
        <end position="169"/>
    </location>
</feature>
<dbReference type="PROSITE" id="PS50830">
    <property type="entry name" value="TNASE_3"/>
    <property type="match status" value="1"/>
</dbReference>
<evidence type="ECO:0000313" key="7">
    <source>
        <dbReference type="Proteomes" id="UP000253769"/>
    </source>
</evidence>
<organism evidence="6 7">
    <name type="scientific">Motiliproteus coralliicola</name>
    <dbReference type="NCBI Taxonomy" id="2283196"/>
    <lineage>
        <taxon>Bacteria</taxon>
        <taxon>Pseudomonadati</taxon>
        <taxon>Pseudomonadota</taxon>
        <taxon>Gammaproteobacteria</taxon>
        <taxon>Oceanospirillales</taxon>
        <taxon>Oceanospirillaceae</taxon>
        <taxon>Motiliproteus</taxon>
    </lineage>
</organism>
<dbReference type="OrthoDB" id="6867997at2"/>